<dbReference type="EMBL" id="FNZI01000010">
    <property type="protein sequence ID" value="SEJ70828.1"/>
    <property type="molecule type" value="Genomic_DNA"/>
</dbReference>
<dbReference type="eggNOG" id="COG3795">
    <property type="taxonomic scope" value="Bacteria"/>
</dbReference>
<protein>
    <submittedName>
        <fullName evidence="3">Uncharacterized conserved protein</fullName>
    </submittedName>
</protein>
<organism evidence="3 4">
    <name type="scientific">Demequina mangrovi</name>
    <dbReference type="NCBI Taxonomy" id="1043493"/>
    <lineage>
        <taxon>Bacteria</taxon>
        <taxon>Bacillati</taxon>
        <taxon>Actinomycetota</taxon>
        <taxon>Actinomycetes</taxon>
        <taxon>Micrococcales</taxon>
        <taxon>Demequinaceae</taxon>
        <taxon>Demequina</taxon>
    </lineage>
</organism>
<sequence>MPQFHLAMYYDQDGREVPDDLPQIMAELEALNAEMRDKGVWVTAAGLEPAPDARVVRADEHGAETTVGPYLDVPEQAGGFWLIEAASMGDAIVWAERASRVLRLAVEVRQVRT</sequence>
<gene>
    <name evidence="3" type="ORF">SAMN05421637_2758</name>
</gene>
<dbReference type="PANTHER" id="PTHR35174">
    <property type="entry name" value="BLL7171 PROTEIN-RELATED"/>
    <property type="match status" value="1"/>
</dbReference>
<dbReference type="AlphaFoldDB" id="A0A1H7AZY7"/>
<name>A0A1H7AZY7_9MICO</name>
<dbReference type="SUPFAM" id="SSF54909">
    <property type="entry name" value="Dimeric alpha+beta barrel"/>
    <property type="match status" value="1"/>
</dbReference>
<evidence type="ECO:0000259" key="2">
    <source>
        <dbReference type="Pfam" id="PF03795"/>
    </source>
</evidence>
<evidence type="ECO:0000313" key="3">
    <source>
        <dbReference type="EMBL" id="SEJ70828.1"/>
    </source>
</evidence>
<comment type="similarity">
    <text evidence="1">Belongs to the YciI family.</text>
</comment>
<dbReference type="RefSeq" id="WP_042216672.1">
    <property type="nucleotide sequence ID" value="NZ_BBLU01000020.1"/>
</dbReference>
<dbReference type="Proteomes" id="UP000183315">
    <property type="component" value="Unassembled WGS sequence"/>
</dbReference>
<feature type="domain" description="YCII-related" evidence="2">
    <location>
        <begin position="6"/>
        <end position="112"/>
    </location>
</feature>
<reference evidence="4" key="1">
    <citation type="submission" date="2016-10" db="EMBL/GenBank/DDBJ databases">
        <authorList>
            <person name="Varghese N."/>
        </authorList>
    </citation>
    <scope>NUCLEOTIDE SEQUENCE [LARGE SCALE GENOMIC DNA]</scope>
    <source>
        <strain evidence="4">DSM 24868</strain>
    </source>
</reference>
<evidence type="ECO:0000313" key="4">
    <source>
        <dbReference type="Proteomes" id="UP000183315"/>
    </source>
</evidence>
<dbReference type="STRING" id="1043493.SAMN05421637_2758"/>
<dbReference type="PANTHER" id="PTHR35174:SF3">
    <property type="entry name" value="BLL7171 PROTEIN"/>
    <property type="match status" value="1"/>
</dbReference>
<proteinExistence type="inferred from homology"/>
<dbReference type="Pfam" id="PF03795">
    <property type="entry name" value="YCII"/>
    <property type="match status" value="1"/>
</dbReference>
<keyword evidence="4" id="KW-1185">Reference proteome</keyword>
<accession>A0A1H7AZY7</accession>
<dbReference type="InterPro" id="IPR005545">
    <property type="entry name" value="YCII"/>
</dbReference>
<dbReference type="OrthoDB" id="668782at2"/>
<dbReference type="Gene3D" id="3.30.70.1060">
    <property type="entry name" value="Dimeric alpha+beta barrel"/>
    <property type="match status" value="1"/>
</dbReference>
<evidence type="ECO:0000256" key="1">
    <source>
        <dbReference type="ARBA" id="ARBA00007689"/>
    </source>
</evidence>
<dbReference type="InterPro" id="IPR011008">
    <property type="entry name" value="Dimeric_a/b-barrel"/>
</dbReference>